<dbReference type="EC" id="1.2.4.2" evidence="5"/>
<dbReference type="GO" id="GO:0006099">
    <property type="term" value="P:tricarboxylic acid cycle"/>
    <property type="evidence" value="ECO:0007669"/>
    <property type="project" value="TreeGrafter"/>
</dbReference>
<dbReference type="GO" id="GO:0030976">
    <property type="term" value="F:thiamine pyrophosphate binding"/>
    <property type="evidence" value="ECO:0007669"/>
    <property type="project" value="InterPro"/>
</dbReference>
<comment type="cofactor">
    <cofactor evidence="1">
        <name>Mg(2+)</name>
        <dbReference type="ChEBI" id="CHEBI:18420"/>
    </cofactor>
</comment>
<dbReference type="KEGG" id="soy:115876361"/>
<dbReference type="Gene3D" id="1.10.287.1150">
    <property type="entry name" value="TPP helical domain"/>
    <property type="match status" value="1"/>
</dbReference>
<evidence type="ECO:0000256" key="9">
    <source>
        <dbReference type="ARBA" id="ARBA00023002"/>
    </source>
</evidence>
<dbReference type="InterPro" id="IPR042179">
    <property type="entry name" value="KGD_C_sf"/>
</dbReference>
<evidence type="ECO:0000256" key="7">
    <source>
        <dbReference type="ARBA" id="ARBA00022842"/>
    </source>
</evidence>
<name>A0A6J2X9R3_SITOR</name>
<evidence type="ECO:0000256" key="14">
    <source>
        <dbReference type="ARBA" id="ARBA00037426"/>
    </source>
</evidence>
<dbReference type="InParanoid" id="A0A6J2X9R3"/>
<dbReference type="InterPro" id="IPR011603">
    <property type="entry name" value="2oxoglutarate_DH_E1"/>
</dbReference>
<dbReference type="NCBIfam" id="NF006914">
    <property type="entry name" value="PRK09404.1"/>
    <property type="match status" value="1"/>
</dbReference>
<keyword evidence="12" id="KW-0324">Glycolysis</keyword>
<evidence type="ECO:0000256" key="2">
    <source>
        <dbReference type="ARBA" id="ARBA00001964"/>
    </source>
</evidence>
<dbReference type="FunFam" id="3.40.50.12470:FF:000007">
    <property type="entry name" value="2-oxoglutarate dehydrogenase e1 mitochondrial"/>
    <property type="match status" value="1"/>
</dbReference>
<evidence type="ECO:0000313" key="19">
    <source>
        <dbReference type="RefSeq" id="XP_030747962.1"/>
    </source>
</evidence>
<evidence type="ECO:0000259" key="17">
    <source>
        <dbReference type="SMART" id="SM00861"/>
    </source>
</evidence>
<evidence type="ECO:0000256" key="3">
    <source>
        <dbReference type="ARBA" id="ARBA00004173"/>
    </source>
</evidence>
<protein>
    <recommendedName>
        <fullName evidence="15">2-oxoglutarate dehydrogenase, mitochondrial</fullName>
        <ecNumber evidence="5">1.2.4.2</ecNumber>
    </recommendedName>
    <alternativeName>
        <fullName evidence="16">2-oxoglutarate dehydrogenase complex component E1</fullName>
    </alternativeName>
    <alternativeName>
        <fullName evidence="13">Alpha-ketoglutarate dehydrogenase</fullName>
    </alternativeName>
</protein>
<evidence type="ECO:0000256" key="11">
    <source>
        <dbReference type="ARBA" id="ARBA00023128"/>
    </source>
</evidence>
<dbReference type="GO" id="GO:0005739">
    <property type="term" value="C:mitochondrion"/>
    <property type="evidence" value="ECO:0007669"/>
    <property type="project" value="UniProtKB-SubCell"/>
</dbReference>
<keyword evidence="10" id="KW-0786">Thiamine pyrophosphate</keyword>
<evidence type="ECO:0000256" key="5">
    <source>
        <dbReference type="ARBA" id="ARBA00012280"/>
    </source>
</evidence>
<organism evidence="18 19">
    <name type="scientific">Sitophilus oryzae</name>
    <name type="common">Rice weevil</name>
    <name type="synonym">Curculio oryzae</name>
    <dbReference type="NCBI Taxonomy" id="7048"/>
    <lineage>
        <taxon>Eukaryota</taxon>
        <taxon>Metazoa</taxon>
        <taxon>Ecdysozoa</taxon>
        <taxon>Arthropoda</taxon>
        <taxon>Hexapoda</taxon>
        <taxon>Insecta</taxon>
        <taxon>Pterygota</taxon>
        <taxon>Neoptera</taxon>
        <taxon>Endopterygota</taxon>
        <taxon>Coleoptera</taxon>
        <taxon>Polyphaga</taxon>
        <taxon>Cucujiformia</taxon>
        <taxon>Curculionidae</taxon>
        <taxon>Dryophthorinae</taxon>
        <taxon>Sitophilus</taxon>
    </lineage>
</organism>
<dbReference type="RefSeq" id="XP_030747962.1">
    <property type="nucleotide sequence ID" value="XM_030892102.1"/>
</dbReference>
<evidence type="ECO:0000256" key="6">
    <source>
        <dbReference type="ARBA" id="ARBA00022723"/>
    </source>
</evidence>
<keyword evidence="7" id="KW-0460">Magnesium</keyword>
<keyword evidence="18" id="KW-1185">Reference proteome</keyword>
<evidence type="ECO:0000256" key="13">
    <source>
        <dbReference type="ARBA" id="ARBA00030680"/>
    </source>
</evidence>
<dbReference type="SMART" id="SM00861">
    <property type="entry name" value="Transket_pyr"/>
    <property type="match status" value="1"/>
</dbReference>
<feature type="domain" description="Transketolase-like pyrimidine-binding" evidence="17">
    <location>
        <begin position="721"/>
        <end position="934"/>
    </location>
</feature>
<keyword evidence="11" id="KW-0496">Mitochondrion</keyword>
<proteinExistence type="inferred from homology"/>
<gene>
    <name evidence="19" type="primary">LOC115876361</name>
</gene>
<evidence type="ECO:0000256" key="1">
    <source>
        <dbReference type="ARBA" id="ARBA00001946"/>
    </source>
</evidence>
<dbReference type="Pfam" id="PF16870">
    <property type="entry name" value="OxoGdeHyase_C"/>
    <property type="match status" value="1"/>
</dbReference>
<dbReference type="CDD" id="cd02016">
    <property type="entry name" value="TPP_E1_OGDC_like"/>
    <property type="match status" value="1"/>
</dbReference>
<dbReference type="Gene3D" id="3.40.50.12470">
    <property type="match status" value="1"/>
</dbReference>
<dbReference type="Pfam" id="PF00676">
    <property type="entry name" value="E1_dh"/>
    <property type="match status" value="1"/>
</dbReference>
<dbReference type="GO" id="GO:0045252">
    <property type="term" value="C:oxoglutarate dehydrogenase complex"/>
    <property type="evidence" value="ECO:0007669"/>
    <property type="project" value="TreeGrafter"/>
</dbReference>
<comment type="subcellular location">
    <subcellularLocation>
        <location evidence="3">Mitochondrion</location>
    </subcellularLocation>
</comment>
<dbReference type="NCBIfam" id="TIGR00239">
    <property type="entry name" value="2oxo_dh_E1"/>
    <property type="match status" value="1"/>
</dbReference>
<dbReference type="InterPro" id="IPR005475">
    <property type="entry name" value="Transketolase-like_Pyr-bd"/>
</dbReference>
<dbReference type="Gene3D" id="3.40.50.970">
    <property type="match status" value="1"/>
</dbReference>
<evidence type="ECO:0000256" key="8">
    <source>
        <dbReference type="ARBA" id="ARBA00022946"/>
    </source>
</evidence>
<evidence type="ECO:0000256" key="12">
    <source>
        <dbReference type="ARBA" id="ARBA00023152"/>
    </source>
</evidence>
<keyword evidence="6" id="KW-0479">Metal-binding</keyword>
<evidence type="ECO:0000256" key="16">
    <source>
        <dbReference type="ARBA" id="ARBA00042984"/>
    </source>
</evidence>
<evidence type="ECO:0000256" key="10">
    <source>
        <dbReference type="ARBA" id="ARBA00023052"/>
    </source>
</evidence>
<dbReference type="PIRSF" id="PIRSF000157">
    <property type="entry name" value="Oxoglu_dh_E1"/>
    <property type="match status" value="1"/>
</dbReference>
<comment type="similarity">
    <text evidence="4">Belongs to the alpha-ketoglutarate dehydrogenase family.</text>
</comment>
<dbReference type="GO" id="GO:0006096">
    <property type="term" value="P:glycolytic process"/>
    <property type="evidence" value="ECO:0007669"/>
    <property type="project" value="UniProtKB-KW"/>
</dbReference>
<comment type="function">
    <text evidence="14">The 2-oxoglutarate dehydrogenase complex catalyzes the overall conversion of 2-oxoglutarate to succinyl-CoA and CO(2). It contains multiple copies of three enzymatic components: 2-oxoglutarate dehydrogenase (E1), dihydrolipoamide succinyltransferase (E2) and lipoamide dehydrogenase (E3).</text>
</comment>
<dbReference type="GO" id="GO:0046872">
    <property type="term" value="F:metal ion binding"/>
    <property type="evidence" value="ECO:0007669"/>
    <property type="project" value="UniProtKB-KW"/>
</dbReference>
<dbReference type="InterPro" id="IPR029061">
    <property type="entry name" value="THDP-binding"/>
</dbReference>
<dbReference type="SUPFAM" id="SSF52518">
    <property type="entry name" value="Thiamin diphosphate-binding fold (THDP-binding)"/>
    <property type="match status" value="2"/>
</dbReference>
<dbReference type="Pfam" id="PF02779">
    <property type="entry name" value="Transket_pyr"/>
    <property type="match status" value="1"/>
</dbReference>
<sequence length="1087" mass="124875">MAMQRSTKIKKVLNIFHPILSNFRKYNTNSHNIYLQSFLNGNSSQYLEDIYNAWLKDPNSVHASWNAYFQDGTYYRQMATTVVQSKEKQSVSVHNIVSTPGTAVSTNTIEEHLTVQAIIRSFQSFLNGNSCQYLEDIYNAWLKDPSSVHASWNAFFQDGTYQRQMVPTVQSKERQLVSVHNIMPIPGVDVSTNTIEEHLTVQSIIRSYQVRGHLVASINPLYDMFDINDKTTSFTEKFGKNPPEVIRYHKIDNSMLNTSYQLPQSTRIGGQERSLPLNQIIKRLELAYCRHIGIEYMHINDVEQCNWIRENFETPNVVMLKKPEKKLLLKRLARAVMFEQFLHKKWPSEKRFGLEGCEVAIACLKMIIDTLSQLDAEMFVFGMAHRGRLNVLANVCRKPLDKLFAQFHGLVPEDEGSGDVKYHLGVYTERKNKITNKDIKIVLLANPSHLETVDPVCEGRVRAEQFYLKDTERKKVIPILMHGDASFCGEGICYETIHLSDLPNYRTGGTIHVVVNNQIGFTTDPRFSRSSPYATDVARVVNAPIFHVNGDDPESAVYVSKMAAIWRNKFKKDVVIDIVGYRKYGHNELDEPMFTQPIMYTKIKSMKNVWQKYCDVAIAEGITTDTEINDYKHQYEKICEEDFNRASQETTVRFSDWIDSPWNNFFENKDKTKCEPTGVSEDVLKHIGMKFASPPPDGFVIHRVVKRILKHRMDMVTHQKCDWAIGEAMTFGSLLKEGVHVRLSGQDVERGTFSHRHHVLHHQTQDKTRYTYFQDLYPDQAPYTVCNSSISEYGVLGFEHGYSMASPNSLVLWEGQFGDFSNNAQAMFDTMIASGQSKWIRQCGMVCLLPHGLEGQGPEHSSARIERFLELCADDSDYLPPDFSNLALNQLNDINWIVANCTTPANLFHILRRQIKLPFRKPLILFTPKSLLRHSEAKSDFSEMTEGTEFQRLIPSKGRVTEDPNIVKQLVFCSGKVYYDFIKEIEKRKLDDKIAVARVEQMCPFPYDLVTKECEKYKNAKIVWGQEEHKNSGCWTYMLPRFETALKGLRAITYVGRPPSASTASGNKIQYQNEYENLMNDITKCCE</sequence>
<dbReference type="Proteomes" id="UP000504635">
    <property type="component" value="Unplaced"/>
</dbReference>
<dbReference type="Gene3D" id="3.40.50.11610">
    <property type="entry name" value="Multifunctional 2-oxoglutarate metabolism enzyme, C-terminal domain"/>
    <property type="match status" value="1"/>
</dbReference>
<dbReference type="AlphaFoldDB" id="A0A6J2X9R3"/>
<dbReference type="InterPro" id="IPR031717">
    <property type="entry name" value="ODO-1/KGD_C"/>
</dbReference>
<dbReference type="Pfam" id="PF16078">
    <property type="entry name" value="2-oxogl_dehyd_N"/>
    <property type="match status" value="2"/>
</dbReference>
<accession>A0A6J2X9R3</accession>
<dbReference type="InterPro" id="IPR032106">
    <property type="entry name" value="2-oxogl_dehyd_N"/>
</dbReference>
<dbReference type="GeneID" id="115876361"/>
<keyword evidence="9" id="KW-0560">Oxidoreductase</keyword>
<keyword evidence="8" id="KW-0809">Transit peptide</keyword>
<dbReference type="GO" id="GO:0004591">
    <property type="term" value="F:oxoglutarate dehydrogenase (succinyl-transferring) activity"/>
    <property type="evidence" value="ECO:0007669"/>
    <property type="project" value="UniProtKB-EC"/>
</dbReference>
<reference evidence="19" key="1">
    <citation type="submission" date="2025-08" db="UniProtKB">
        <authorList>
            <consortium name="RefSeq"/>
        </authorList>
    </citation>
    <scope>IDENTIFICATION</scope>
    <source>
        <tissue evidence="19">Gonads</tissue>
    </source>
</reference>
<dbReference type="InterPro" id="IPR001017">
    <property type="entry name" value="DH_E1"/>
</dbReference>
<evidence type="ECO:0000256" key="4">
    <source>
        <dbReference type="ARBA" id="ARBA00006936"/>
    </source>
</evidence>
<evidence type="ECO:0000256" key="15">
    <source>
        <dbReference type="ARBA" id="ARBA00040267"/>
    </source>
</evidence>
<dbReference type="PANTHER" id="PTHR23152:SF4">
    <property type="entry name" value="2-OXOADIPATE DEHYDROGENASE COMPLEX COMPONENT E1"/>
    <property type="match status" value="1"/>
</dbReference>
<evidence type="ECO:0000313" key="18">
    <source>
        <dbReference type="Proteomes" id="UP000504635"/>
    </source>
</evidence>
<dbReference type="OrthoDB" id="413077at2759"/>
<dbReference type="NCBIfam" id="NF008907">
    <property type="entry name" value="PRK12270.1"/>
    <property type="match status" value="1"/>
</dbReference>
<dbReference type="PANTHER" id="PTHR23152">
    <property type="entry name" value="2-OXOGLUTARATE DEHYDROGENASE"/>
    <property type="match status" value="1"/>
</dbReference>
<comment type="cofactor">
    <cofactor evidence="2">
        <name>thiamine diphosphate</name>
        <dbReference type="ChEBI" id="CHEBI:58937"/>
    </cofactor>
</comment>